<protein>
    <submittedName>
        <fullName evidence="8">ADP-ribosylation factor-like protein 6-interacting protein 1</fullName>
    </submittedName>
</protein>
<evidence type="ECO:0000313" key="8">
    <source>
        <dbReference type="RefSeq" id="XP_034241739.1"/>
    </source>
</evidence>
<evidence type="ECO:0000256" key="1">
    <source>
        <dbReference type="ARBA" id="ARBA00004141"/>
    </source>
</evidence>
<dbReference type="InParanoid" id="A0A6P8ZN50"/>
<dbReference type="Pfam" id="PF24456">
    <property type="entry name" value="RHD_RETREG1-3"/>
    <property type="match status" value="1"/>
</dbReference>
<dbReference type="PANTHER" id="PTHR20952">
    <property type="entry name" value="ADP-RIBOSYLATION-LIKE FACTOR 6-INTERACTING PROTEIN"/>
    <property type="match status" value="1"/>
</dbReference>
<comment type="subcellular location">
    <subcellularLocation>
        <location evidence="1">Membrane</location>
        <topology evidence="1">Multi-pass membrane protein</topology>
    </subcellularLocation>
</comment>
<dbReference type="GO" id="GO:0016020">
    <property type="term" value="C:membrane"/>
    <property type="evidence" value="ECO:0007669"/>
    <property type="project" value="UniProtKB-SubCell"/>
</dbReference>
<feature type="transmembrane region" description="Helical" evidence="5">
    <location>
        <begin position="136"/>
        <end position="169"/>
    </location>
</feature>
<dbReference type="FunCoup" id="A0A6P8ZN50">
    <property type="interactions" value="1000"/>
</dbReference>
<sequence>MSANAPSISDQVKQLKRRLELWREAVLPVYAVLVWEKPWHPGLLGGVSTVFFLLFWYLDPSVLTTLALMGLVVTICDYAIHLIGSYARHPEQGDKWTGKDEKKLEEVCHNVVSTQAIIASMVKNFFQMRSTRTKTYYAITITSLIILSFLGGMINNLFFTYCVVTFILLLPGMKQQGLLHQWKSTVLNAVGGSKTSSKKSD</sequence>
<feature type="domain" description="RETREG1-3/ARL6IP-like N-terminal reticulon-homology" evidence="6">
    <location>
        <begin position="25"/>
        <end position="181"/>
    </location>
</feature>
<keyword evidence="3 5" id="KW-1133">Transmembrane helix</keyword>
<dbReference type="InterPro" id="IPR057282">
    <property type="entry name" value="RETREG1-3-like_RHD"/>
</dbReference>
<evidence type="ECO:0000256" key="4">
    <source>
        <dbReference type="ARBA" id="ARBA00023136"/>
    </source>
</evidence>
<dbReference type="InterPro" id="IPR052114">
    <property type="entry name" value="ER_autophagy_membrane_reg"/>
</dbReference>
<keyword evidence="7" id="KW-1185">Reference proteome</keyword>
<feature type="transmembrane region" description="Helical" evidence="5">
    <location>
        <begin position="39"/>
        <end position="58"/>
    </location>
</feature>
<dbReference type="OrthoDB" id="6416122at2759"/>
<name>A0A6P8ZN50_THRPL</name>
<evidence type="ECO:0000313" key="7">
    <source>
        <dbReference type="Proteomes" id="UP000515158"/>
    </source>
</evidence>
<gene>
    <name evidence="8" type="primary">LOC117645560</name>
</gene>
<evidence type="ECO:0000256" key="5">
    <source>
        <dbReference type="SAM" id="Phobius"/>
    </source>
</evidence>
<dbReference type="CTD" id="23204"/>
<dbReference type="KEGG" id="tpal:117645560"/>
<dbReference type="Proteomes" id="UP000515158">
    <property type="component" value="Unplaced"/>
</dbReference>
<keyword evidence="2 5" id="KW-0812">Transmembrane</keyword>
<feature type="transmembrane region" description="Helical" evidence="5">
    <location>
        <begin position="65"/>
        <end position="87"/>
    </location>
</feature>
<dbReference type="RefSeq" id="XP_034241739.1">
    <property type="nucleotide sequence ID" value="XM_034385848.1"/>
</dbReference>
<reference evidence="8" key="1">
    <citation type="submission" date="2025-08" db="UniProtKB">
        <authorList>
            <consortium name="RefSeq"/>
        </authorList>
    </citation>
    <scope>IDENTIFICATION</scope>
    <source>
        <tissue evidence="8">Total insect</tissue>
    </source>
</reference>
<dbReference type="PANTHER" id="PTHR20952:SF0">
    <property type="entry name" value="ADP-RIBOSYLATION FACTOR-LIKE PROTEIN 6-INTERACTING PROTEIN 1"/>
    <property type="match status" value="1"/>
</dbReference>
<evidence type="ECO:0000259" key="6">
    <source>
        <dbReference type="Pfam" id="PF24456"/>
    </source>
</evidence>
<keyword evidence="4 5" id="KW-0472">Membrane</keyword>
<evidence type="ECO:0000256" key="3">
    <source>
        <dbReference type="ARBA" id="ARBA00022989"/>
    </source>
</evidence>
<organism evidence="8">
    <name type="scientific">Thrips palmi</name>
    <name type="common">Melon thrips</name>
    <dbReference type="NCBI Taxonomy" id="161013"/>
    <lineage>
        <taxon>Eukaryota</taxon>
        <taxon>Metazoa</taxon>
        <taxon>Ecdysozoa</taxon>
        <taxon>Arthropoda</taxon>
        <taxon>Hexapoda</taxon>
        <taxon>Insecta</taxon>
        <taxon>Pterygota</taxon>
        <taxon>Neoptera</taxon>
        <taxon>Paraneoptera</taxon>
        <taxon>Thysanoptera</taxon>
        <taxon>Terebrantia</taxon>
        <taxon>Thripoidea</taxon>
        <taxon>Thripidae</taxon>
        <taxon>Thrips</taxon>
    </lineage>
</organism>
<dbReference type="AlphaFoldDB" id="A0A6P8ZN50"/>
<dbReference type="Gene3D" id="1.20.1640.10">
    <property type="entry name" value="Multidrug efflux transporter AcrB transmembrane domain"/>
    <property type="match status" value="1"/>
</dbReference>
<accession>A0A6P8ZN50</accession>
<dbReference type="GO" id="GO:0005783">
    <property type="term" value="C:endoplasmic reticulum"/>
    <property type="evidence" value="ECO:0007669"/>
    <property type="project" value="UniProtKB-ARBA"/>
</dbReference>
<dbReference type="GeneID" id="117645560"/>
<evidence type="ECO:0000256" key="2">
    <source>
        <dbReference type="ARBA" id="ARBA00022692"/>
    </source>
</evidence>
<proteinExistence type="predicted"/>